<evidence type="ECO:0000313" key="2">
    <source>
        <dbReference type="Proteomes" id="UP000095767"/>
    </source>
</evidence>
<dbReference type="Proteomes" id="UP000095767">
    <property type="component" value="Unassembled WGS sequence"/>
</dbReference>
<reference evidence="1 2" key="1">
    <citation type="submission" date="2016-09" db="EMBL/GenBank/DDBJ databases">
        <title>The draft genome of Dichanthelium oligosanthes: A C3 panicoid grass species.</title>
        <authorList>
            <person name="Studer A.J."/>
            <person name="Schnable J.C."/>
            <person name="Brutnell T.P."/>
        </authorList>
    </citation>
    <scope>NUCLEOTIDE SEQUENCE [LARGE SCALE GENOMIC DNA]</scope>
    <source>
        <strain evidence="2">cv. Kellogg 1175</strain>
        <tissue evidence="1">Leaf</tissue>
    </source>
</reference>
<gene>
    <name evidence="1" type="ORF">BAE44_0021607</name>
</gene>
<dbReference type="EMBL" id="LWDX02060157">
    <property type="protein sequence ID" value="OEL17374.1"/>
    <property type="molecule type" value="Genomic_DNA"/>
</dbReference>
<comment type="caution">
    <text evidence="1">The sequence shown here is derived from an EMBL/GenBank/DDBJ whole genome shotgun (WGS) entry which is preliminary data.</text>
</comment>
<proteinExistence type="predicted"/>
<protein>
    <submittedName>
        <fullName evidence="1">Uncharacterized protein</fullName>
    </submittedName>
</protein>
<keyword evidence="2" id="KW-1185">Reference proteome</keyword>
<name>A0A1E5UX44_9POAL</name>
<evidence type="ECO:0000313" key="1">
    <source>
        <dbReference type="EMBL" id="OEL17374.1"/>
    </source>
</evidence>
<dbReference type="AlphaFoldDB" id="A0A1E5UX44"/>
<accession>A0A1E5UX44</accession>
<sequence length="89" mass="10108">MVVTPLNSFAPYWYSGKWNGQYFNSVPEVSRSKAKRTFVDNAHEKHSFGVKALKIGYLSTPNPRLNVMFMQSVDLSQLAMMKSLHIALV</sequence>
<organism evidence="1 2">
    <name type="scientific">Dichanthelium oligosanthes</name>
    <dbReference type="NCBI Taxonomy" id="888268"/>
    <lineage>
        <taxon>Eukaryota</taxon>
        <taxon>Viridiplantae</taxon>
        <taxon>Streptophyta</taxon>
        <taxon>Embryophyta</taxon>
        <taxon>Tracheophyta</taxon>
        <taxon>Spermatophyta</taxon>
        <taxon>Magnoliopsida</taxon>
        <taxon>Liliopsida</taxon>
        <taxon>Poales</taxon>
        <taxon>Poaceae</taxon>
        <taxon>PACMAD clade</taxon>
        <taxon>Panicoideae</taxon>
        <taxon>Panicodae</taxon>
        <taxon>Paniceae</taxon>
        <taxon>Dichantheliinae</taxon>
        <taxon>Dichanthelium</taxon>
    </lineage>
</organism>